<keyword evidence="2" id="KW-0472">Membrane</keyword>
<feature type="transmembrane region" description="Helical" evidence="2">
    <location>
        <begin position="46"/>
        <end position="64"/>
    </location>
</feature>
<feature type="region of interest" description="Disordered" evidence="1">
    <location>
        <begin position="64"/>
        <end position="90"/>
    </location>
</feature>
<dbReference type="EMBL" id="CP101988">
    <property type="protein sequence ID" value="UUI74948.1"/>
    <property type="molecule type" value="Genomic_DNA"/>
</dbReference>
<keyword evidence="2" id="KW-0812">Transmembrane</keyword>
<sequence>MSTDLADELRRLAEAAPVDSRRADELGLRAHGMVARIRRRRAARRGATAVLSVAAVAVLAVGGLPSTHATDKPPASSGENALGRDRASGPALCGRTLDEAGWATTSPARLAAHPIAPFTSGHAGLGLWFALASTEGHDARGGSRGGGDAAAAAPKVTVTSLDTLDAVAVAGDGRIVGVLDRGAPAITEVAVNEDEGSRLMATGTAAIPLRSCDPADETLPAGEYAVHLRQTGTMHHAVDGSAALVAVSDPIAITLPTLSGTGFPSCGEAFDPDSNSVDGIEARLRSKIPPVIDAGGHVDFDLEVTSTSRSRLLSGQGFAAGLVFEQHGVIVGGGAVPIVGDVISAGRMFELSSGRAAAVDCEGIPLPPGEYTAYPVLDVQVDDVSPSGWVARPVADLRTVVAEPLTLTVR</sequence>
<keyword evidence="4" id="KW-1185">Reference proteome</keyword>
<evidence type="ECO:0000313" key="3">
    <source>
        <dbReference type="EMBL" id="UUI74948.1"/>
    </source>
</evidence>
<evidence type="ECO:0008006" key="5">
    <source>
        <dbReference type="Google" id="ProtNLM"/>
    </source>
</evidence>
<organism evidence="3 4">
    <name type="scientific">Cellulomonas chengniuliangii</name>
    <dbReference type="NCBI Taxonomy" id="2968084"/>
    <lineage>
        <taxon>Bacteria</taxon>
        <taxon>Bacillati</taxon>
        <taxon>Actinomycetota</taxon>
        <taxon>Actinomycetes</taxon>
        <taxon>Micrococcales</taxon>
        <taxon>Cellulomonadaceae</taxon>
        <taxon>Cellulomonas</taxon>
    </lineage>
</organism>
<evidence type="ECO:0000256" key="2">
    <source>
        <dbReference type="SAM" id="Phobius"/>
    </source>
</evidence>
<name>A0ABY5L2Z8_9CELL</name>
<protein>
    <recommendedName>
        <fullName evidence="5">DUF4179 domain-containing protein</fullName>
    </recommendedName>
</protein>
<accession>A0ABY5L2Z8</accession>
<proteinExistence type="predicted"/>
<dbReference type="Proteomes" id="UP001316189">
    <property type="component" value="Chromosome"/>
</dbReference>
<reference evidence="3 4" key="1">
    <citation type="submission" date="2022-07" db="EMBL/GenBank/DDBJ databases">
        <title>Novel species in genus cellulomonas.</title>
        <authorList>
            <person name="Ye L."/>
        </authorList>
    </citation>
    <scope>NUCLEOTIDE SEQUENCE [LARGE SCALE GENOMIC DNA]</scope>
    <source>
        <strain evidence="4">zg-Y338</strain>
    </source>
</reference>
<keyword evidence="2" id="KW-1133">Transmembrane helix</keyword>
<evidence type="ECO:0000256" key="1">
    <source>
        <dbReference type="SAM" id="MobiDB-lite"/>
    </source>
</evidence>
<evidence type="ECO:0000313" key="4">
    <source>
        <dbReference type="Proteomes" id="UP001316189"/>
    </source>
</evidence>
<dbReference type="RefSeq" id="WP_227570181.1">
    <property type="nucleotide sequence ID" value="NZ_CP101988.1"/>
</dbReference>
<gene>
    <name evidence="3" type="ORF">NP064_14365</name>
</gene>